<accession>A0ABX2W4J6</accession>
<comment type="similarity">
    <text evidence="4">Belongs to the Tus family.</text>
</comment>
<dbReference type="Gene3D" id="3.30.54.10">
    <property type="match status" value="1"/>
</dbReference>
<dbReference type="InterPro" id="IPR008865">
    <property type="entry name" value="DNA_replication_term_site-bd"/>
</dbReference>
<keyword evidence="6" id="KW-0175">Coiled coil</keyword>
<keyword evidence="1 4" id="KW-0963">Cytoplasm</keyword>
<evidence type="ECO:0000313" key="8">
    <source>
        <dbReference type="Proteomes" id="UP000078407"/>
    </source>
</evidence>
<dbReference type="Proteomes" id="UP000078407">
    <property type="component" value="Unassembled WGS sequence"/>
</dbReference>
<evidence type="ECO:0000256" key="6">
    <source>
        <dbReference type="SAM" id="Coils"/>
    </source>
</evidence>
<evidence type="ECO:0000256" key="2">
    <source>
        <dbReference type="ARBA" id="ARBA00022705"/>
    </source>
</evidence>
<organism evidence="7 8">
    <name type="scientific">Buttiauxella ferragutiae ATCC 51602</name>
    <dbReference type="NCBI Taxonomy" id="1354252"/>
    <lineage>
        <taxon>Bacteria</taxon>
        <taxon>Pseudomonadati</taxon>
        <taxon>Pseudomonadota</taxon>
        <taxon>Gammaproteobacteria</taxon>
        <taxon>Enterobacterales</taxon>
        <taxon>Enterobacteriaceae</taxon>
        <taxon>Buttiauxella</taxon>
    </lineage>
</organism>
<dbReference type="InterPro" id="IPR036381">
    <property type="entry name" value="Tus_dom1"/>
</dbReference>
<reference evidence="7 8" key="1">
    <citation type="submission" date="2016-04" db="EMBL/GenBank/DDBJ databases">
        <title>ATOL: Assembling a taxonomically balanced genome-scale reconstruction of the evolutionary history of the Enterobacteriaceae.</title>
        <authorList>
            <person name="Plunkett G.III."/>
            <person name="Neeno-Eckwall E.C."/>
            <person name="Glasner J.D."/>
            <person name="Perna N.T."/>
        </authorList>
    </citation>
    <scope>NUCLEOTIDE SEQUENCE [LARGE SCALE GENOMIC DNA]</scope>
    <source>
        <strain evidence="7 8">ATCC 51602</strain>
    </source>
</reference>
<evidence type="ECO:0000256" key="3">
    <source>
        <dbReference type="ARBA" id="ARBA00023125"/>
    </source>
</evidence>
<dbReference type="SUPFAM" id="SSF56596">
    <property type="entry name" value="Replication terminator protein (Tus)"/>
    <property type="match status" value="1"/>
</dbReference>
<feature type="coiled-coil region" evidence="6">
    <location>
        <begin position="11"/>
        <end position="38"/>
    </location>
</feature>
<dbReference type="Gene3D" id="3.50.14.10">
    <property type="entry name" value="Replication terminator Tus, domain 1 superfamily/Replication terminator Tus"/>
    <property type="match status" value="1"/>
</dbReference>
<keyword evidence="3 4" id="KW-0238">DNA-binding</keyword>
<keyword evidence="2 4" id="KW-0235">DNA replication</keyword>
<keyword evidence="8" id="KW-1185">Reference proteome</keyword>
<comment type="subcellular location">
    <subcellularLocation>
        <location evidence="4">Cytoplasm</location>
    </subcellularLocation>
</comment>
<name>A0ABX2W4J6_9ENTR</name>
<proteinExistence type="inferred from homology"/>
<sequence length="313" mass="36556">MDGEMAKYDLIERLNSTFREIERDLHQLREHLESYRLLVGRVFPLPTVDKGKEHDAVTKIEVTQLLGKTAHQATLSHFTRLFIQQQSEKTSSKAAVRLPGAVCYQVNEQEREQTRELIQRINQHKQEFENIVSVESGLASVQRFEWVHRQLPGLITLNAYRTITLLENPDTLNFGWANKQIIKNYSRREVIEILEKSLKANRAVPPYTREQWAEQITRELNDISRLSDNVRLKIKRPVKVQPVARAWYQARKKQVQHACPSPLIVLCNSDNGEMPPEIGELLNYDAQNIRHRYKPDAQPLRLVIPRLHLYCEE</sequence>
<comment type="function">
    <text evidence="4">Trans-acting protein required for termination of DNA replication. Binds to DNA replication terminator sequences (terA to terF) to prevent the passage of replication forks. The termination efficiency will be affected by the affinity of this protein for the terminator sequence.</text>
</comment>
<evidence type="ECO:0000256" key="5">
    <source>
        <dbReference type="NCBIfam" id="TIGR02648"/>
    </source>
</evidence>
<protein>
    <recommendedName>
        <fullName evidence="4 5">DNA replication terminus site-binding protein</fullName>
        <shortName evidence="4">Ter-binding protein</shortName>
    </recommendedName>
</protein>
<dbReference type="InterPro" id="IPR036384">
    <property type="entry name" value="Tus_sf"/>
</dbReference>
<dbReference type="HAMAP" id="MF_00483">
    <property type="entry name" value="Rep_term_Tus"/>
    <property type="match status" value="1"/>
</dbReference>
<evidence type="ECO:0000256" key="1">
    <source>
        <dbReference type="ARBA" id="ARBA00022490"/>
    </source>
</evidence>
<gene>
    <name evidence="4" type="primary">tus</name>
    <name evidence="7" type="ORF">M976_03508</name>
</gene>
<dbReference type="EMBL" id="LXEQ01000052">
    <property type="protein sequence ID" value="OAT25614.1"/>
    <property type="molecule type" value="Genomic_DNA"/>
</dbReference>
<dbReference type="Pfam" id="PF05472">
    <property type="entry name" value="Ter"/>
    <property type="match status" value="1"/>
</dbReference>
<comment type="caution">
    <text evidence="7">The sequence shown here is derived from an EMBL/GenBank/DDBJ whole genome shotgun (WGS) entry which is preliminary data.</text>
</comment>
<evidence type="ECO:0000313" key="7">
    <source>
        <dbReference type="EMBL" id="OAT25614.1"/>
    </source>
</evidence>
<evidence type="ECO:0000256" key="4">
    <source>
        <dbReference type="HAMAP-Rule" id="MF_00483"/>
    </source>
</evidence>
<dbReference type="NCBIfam" id="TIGR02648">
    <property type="entry name" value="rep_term_tus"/>
    <property type="match status" value="1"/>
</dbReference>